<keyword evidence="6" id="KW-1185">Reference proteome</keyword>
<dbReference type="AlphaFoldDB" id="A0A8S1IL22"/>
<keyword evidence="3" id="KW-0687">Ribonucleoprotein</keyword>
<sequence length="188" mass="21268">MASQLLARRPPGAASSSRSDFAGVVDGLRRLSISQGAAGRAVMPVEMRRECQLTKKFSNNGNRVTFSGKRNKHVQRVNLQWHSVYWEKGQRMVKLRICAKALRTIRKKGLDAMAKEADIDLWKLPFKDCRPERRQYLAEHPMVVPAKKNPGPKKMKNPEKLAASKKTPLVGKYLDGRVVYVRAEPGQF</sequence>
<protein>
    <recommendedName>
        <fullName evidence="4">Large ribosomal subunit protein bL28c</fullName>
    </recommendedName>
</protein>
<evidence type="ECO:0000256" key="1">
    <source>
        <dbReference type="ARBA" id="ARBA00008760"/>
    </source>
</evidence>
<dbReference type="GO" id="GO:0003735">
    <property type="term" value="F:structural constituent of ribosome"/>
    <property type="evidence" value="ECO:0007669"/>
    <property type="project" value="InterPro"/>
</dbReference>
<comment type="caution">
    <text evidence="5">The sequence shown here is derived from an EMBL/GenBank/DDBJ whole genome shotgun (WGS) entry which is preliminary data.</text>
</comment>
<dbReference type="Pfam" id="PF00830">
    <property type="entry name" value="Ribosomal_L28"/>
    <property type="match status" value="1"/>
</dbReference>
<dbReference type="OrthoDB" id="361870at2759"/>
<gene>
    <name evidence="5" type="ORF">OSTQU699_LOCUS786</name>
</gene>
<dbReference type="PANTHER" id="PTHR13528:SF2">
    <property type="entry name" value="LARGE RIBOSOMAL SUBUNIT PROTEIN BL28M"/>
    <property type="match status" value="1"/>
</dbReference>
<dbReference type="GO" id="GO:0006412">
    <property type="term" value="P:translation"/>
    <property type="evidence" value="ECO:0007669"/>
    <property type="project" value="InterPro"/>
</dbReference>
<evidence type="ECO:0000313" key="5">
    <source>
        <dbReference type="EMBL" id="CAD7695425.1"/>
    </source>
</evidence>
<evidence type="ECO:0000256" key="3">
    <source>
        <dbReference type="ARBA" id="ARBA00023274"/>
    </source>
</evidence>
<dbReference type="InterPro" id="IPR001383">
    <property type="entry name" value="Ribosomal_bL28_bact-type"/>
</dbReference>
<reference evidence="5" key="1">
    <citation type="submission" date="2020-12" db="EMBL/GenBank/DDBJ databases">
        <authorList>
            <person name="Iha C."/>
        </authorList>
    </citation>
    <scope>NUCLEOTIDE SEQUENCE</scope>
</reference>
<dbReference type="GO" id="GO:0005840">
    <property type="term" value="C:ribosome"/>
    <property type="evidence" value="ECO:0007669"/>
    <property type="project" value="UniProtKB-KW"/>
</dbReference>
<dbReference type="EMBL" id="CAJHUC010000343">
    <property type="protein sequence ID" value="CAD7695425.1"/>
    <property type="molecule type" value="Genomic_DNA"/>
</dbReference>
<dbReference type="InterPro" id="IPR026569">
    <property type="entry name" value="Ribosomal_bL28"/>
</dbReference>
<keyword evidence="2" id="KW-0689">Ribosomal protein</keyword>
<evidence type="ECO:0000256" key="4">
    <source>
        <dbReference type="ARBA" id="ARBA00035265"/>
    </source>
</evidence>
<evidence type="ECO:0000313" key="6">
    <source>
        <dbReference type="Proteomes" id="UP000708148"/>
    </source>
</evidence>
<organism evidence="5 6">
    <name type="scientific">Ostreobium quekettii</name>
    <dbReference type="NCBI Taxonomy" id="121088"/>
    <lineage>
        <taxon>Eukaryota</taxon>
        <taxon>Viridiplantae</taxon>
        <taxon>Chlorophyta</taxon>
        <taxon>core chlorophytes</taxon>
        <taxon>Ulvophyceae</taxon>
        <taxon>TCBD clade</taxon>
        <taxon>Bryopsidales</taxon>
        <taxon>Ostreobineae</taxon>
        <taxon>Ostreobiaceae</taxon>
        <taxon>Ostreobium</taxon>
    </lineage>
</organism>
<name>A0A8S1IL22_9CHLO</name>
<dbReference type="InterPro" id="IPR034704">
    <property type="entry name" value="Ribosomal_bL28/bL31-like_sf"/>
</dbReference>
<evidence type="ECO:0000256" key="2">
    <source>
        <dbReference type="ARBA" id="ARBA00022980"/>
    </source>
</evidence>
<accession>A0A8S1IL22</accession>
<dbReference type="InterPro" id="IPR037147">
    <property type="entry name" value="Ribosomal_bL28_sf"/>
</dbReference>
<dbReference type="NCBIfam" id="TIGR00009">
    <property type="entry name" value="L28"/>
    <property type="match status" value="1"/>
</dbReference>
<dbReference type="Proteomes" id="UP000708148">
    <property type="component" value="Unassembled WGS sequence"/>
</dbReference>
<dbReference type="Gene3D" id="2.30.170.40">
    <property type="entry name" value="Ribosomal protein L28/L24"/>
    <property type="match status" value="1"/>
</dbReference>
<proteinExistence type="inferred from homology"/>
<dbReference type="HAMAP" id="MF_00373">
    <property type="entry name" value="Ribosomal_bL28"/>
    <property type="match status" value="1"/>
</dbReference>
<dbReference type="SUPFAM" id="SSF143800">
    <property type="entry name" value="L28p-like"/>
    <property type="match status" value="1"/>
</dbReference>
<dbReference type="PANTHER" id="PTHR13528">
    <property type="entry name" value="39S RIBOSOMAL PROTEIN L28, MITOCHONDRIAL"/>
    <property type="match status" value="1"/>
</dbReference>
<comment type="similarity">
    <text evidence="1">Belongs to the bacterial ribosomal protein bL28 family.</text>
</comment>
<dbReference type="GO" id="GO:1990904">
    <property type="term" value="C:ribonucleoprotein complex"/>
    <property type="evidence" value="ECO:0007669"/>
    <property type="project" value="UniProtKB-KW"/>
</dbReference>